<proteinExistence type="predicted"/>
<protein>
    <submittedName>
        <fullName evidence="1">Uncharacterized protein</fullName>
    </submittedName>
</protein>
<sequence>MLHVVSSPNDDVLTVYSHRVAIGGVTVEADESSYWALFALKQADVQDGPRPAALGGREATKEGALQALLDVWQSWLTAAGLTYATQKRC</sequence>
<dbReference type="Proteomes" id="UP001143309">
    <property type="component" value="Unassembled WGS sequence"/>
</dbReference>
<comment type="caution">
    <text evidence="1">The sequence shown here is derived from an EMBL/GenBank/DDBJ whole genome shotgun (WGS) entry which is preliminary data.</text>
</comment>
<keyword evidence="2" id="KW-1185">Reference proteome</keyword>
<gene>
    <name evidence="1" type="ORF">GCM10008174_00640</name>
</gene>
<reference evidence="1" key="2">
    <citation type="submission" date="2023-01" db="EMBL/GenBank/DDBJ databases">
        <authorList>
            <person name="Sun Q."/>
            <person name="Evtushenko L."/>
        </authorList>
    </citation>
    <scope>NUCLEOTIDE SEQUENCE</scope>
    <source>
        <strain evidence="1">VKM B-2748</strain>
    </source>
</reference>
<organism evidence="1 2">
    <name type="scientific">Methylopila turkensis</name>
    <dbReference type="NCBI Taxonomy" id="1437816"/>
    <lineage>
        <taxon>Bacteria</taxon>
        <taxon>Pseudomonadati</taxon>
        <taxon>Pseudomonadota</taxon>
        <taxon>Alphaproteobacteria</taxon>
        <taxon>Hyphomicrobiales</taxon>
        <taxon>Methylopilaceae</taxon>
        <taxon>Methylopila</taxon>
    </lineage>
</organism>
<evidence type="ECO:0000313" key="2">
    <source>
        <dbReference type="Proteomes" id="UP001143309"/>
    </source>
</evidence>
<dbReference type="EMBL" id="BSFL01000001">
    <property type="protein sequence ID" value="GLK78323.1"/>
    <property type="molecule type" value="Genomic_DNA"/>
</dbReference>
<name>A0A9W6JMR7_9HYPH</name>
<dbReference type="AlphaFoldDB" id="A0A9W6JMR7"/>
<evidence type="ECO:0000313" key="1">
    <source>
        <dbReference type="EMBL" id="GLK78323.1"/>
    </source>
</evidence>
<accession>A0A9W6JMR7</accession>
<reference evidence="1" key="1">
    <citation type="journal article" date="2014" name="Int. J. Syst. Evol. Microbiol.">
        <title>Complete genome sequence of Corynebacterium casei LMG S-19264T (=DSM 44701T), isolated from a smear-ripened cheese.</title>
        <authorList>
            <consortium name="US DOE Joint Genome Institute (JGI-PGF)"/>
            <person name="Walter F."/>
            <person name="Albersmeier A."/>
            <person name="Kalinowski J."/>
            <person name="Ruckert C."/>
        </authorList>
    </citation>
    <scope>NUCLEOTIDE SEQUENCE</scope>
    <source>
        <strain evidence="1">VKM B-2748</strain>
    </source>
</reference>